<comment type="caution">
    <text evidence="4">The sequence shown here is derived from an EMBL/GenBank/DDBJ whole genome shotgun (WGS) entry which is preliminary data.</text>
</comment>
<evidence type="ECO:0000256" key="3">
    <source>
        <dbReference type="ARBA" id="ARBA00030757"/>
    </source>
</evidence>
<evidence type="ECO:0000256" key="2">
    <source>
        <dbReference type="ARBA" id="ARBA00013346"/>
    </source>
</evidence>
<dbReference type="Proteomes" id="UP000760480">
    <property type="component" value="Unassembled WGS sequence"/>
</dbReference>
<protein>
    <recommendedName>
        <fullName evidence="2">Protein-L-isoaspartate O-methyltransferase</fullName>
    </recommendedName>
    <alternativeName>
        <fullName evidence="3">Protein L-isoaspartyl methyltransferase</fullName>
    </alternativeName>
</protein>
<gene>
    <name evidence="4" type="ORF">E4P82_17210</name>
</gene>
<evidence type="ECO:0000256" key="1">
    <source>
        <dbReference type="ARBA" id="ARBA00005369"/>
    </source>
</evidence>
<dbReference type="InterPro" id="IPR029063">
    <property type="entry name" value="SAM-dependent_MTases_sf"/>
</dbReference>
<reference evidence="4 5" key="1">
    <citation type="submission" date="2019-03" db="EMBL/GenBank/DDBJ databases">
        <title>Metabolic reconstructions from genomes of highly enriched 'Candidatus Accumulibacter' and 'Candidatus Competibacter' bioreactor populations.</title>
        <authorList>
            <person name="Annavajhala M.K."/>
            <person name="Welles L."/>
            <person name="Abbas B."/>
            <person name="Sorokin D."/>
            <person name="Park H."/>
            <person name="Van Loosdrecht M."/>
            <person name="Chandran K."/>
        </authorList>
    </citation>
    <scope>NUCLEOTIDE SEQUENCE [LARGE SCALE GENOMIC DNA]</scope>
    <source>
        <strain evidence="4 5">SBR_G</strain>
    </source>
</reference>
<accession>A0ABX1TQK1</accession>
<proteinExistence type="inferred from homology"/>
<dbReference type="Pfam" id="PF01135">
    <property type="entry name" value="PCMT"/>
    <property type="match status" value="1"/>
</dbReference>
<dbReference type="CDD" id="cd02440">
    <property type="entry name" value="AdoMet_MTases"/>
    <property type="match status" value="1"/>
</dbReference>
<evidence type="ECO:0000313" key="4">
    <source>
        <dbReference type="EMBL" id="NMQ20779.1"/>
    </source>
</evidence>
<keyword evidence="5" id="KW-1185">Reference proteome</keyword>
<dbReference type="Gene3D" id="3.40.50.150">
    <property type="entry name" value="Vaccinia Virus protein VP39"/>
    <property type="match status" value="1"/>
</dbReference>
<dbReference type="PANTHER" id="PTHR11579:SF18">
    <property type="entry name" value="PROTEIN-L-ISOASPARTATE O-METHYLTRANSFERASE"/>
    <property type="match status" value="1"/>
</dbReference>
<dbReference type="EMBL" id="SPMZ01000062">
    <property type="protein sequence ID" value="NMQ20779.1"/>
    <property type="molecule type" value="Genomic_DNA"/>
</dbReference>
<dbReference type="InterPro" id="IPR000682">
    <property type="entry name" value="PCMT"/>
</dbReference>
<dbReference type="SUPFAM" id="SSF53335">
    <property type="entry name" value="S-adenosyl-L-methionine-dependent methyltransferases"/>
    <property type="match status" value="1"/>
</dbReference>
<dbReference type="RefSeq" id="WP_169250044.1">
    <property type="nucleotide sequence ID" value="NZ_SPMZ01000062.1"/>
</dbReference>
<name>A0ABX1TQK1_9GAMM</name>
<evidence type="ECO:0000313" key="5">
    <source>
        <dbReference type="Proteomes" id="UP000760480"/>
    </source>
</evidence>
<sequence>MTAFNFEQARFNMIEQQIRPWEVLDQRVLDTLASMPREDFVPERYRNLAFSDVAIPLGHGEVMLKPPIEGRILQALALRPVDQVLEVGTGSAYLTACLARLAAGVTSVDIIPEFIEAARPKLKAHGIGNVTLHVGDASRAWGEHRYGVIAVTGSVAMLADCWRQSLSLGGRLFIVVGQPPVMEALLVTRTGEREWIEESLFDTALPPLRNAEPHKAFEF</sequence>
<dbReference type="PANTHER" id="PTHR11579">
    <property type="entry name" value="PROTEIN-L-ISOASPARTATE O-METHYLTRANSFERASE"/>
    <property type="match status" value="1"/>
</dbReference>
<organism evidence="4 5">
    <name type="scientific">Candidatus Competibacter phosphatis</name>
    <dbReference type="NCBI Taxonomy" id="221280"/>
    <lineage>
        <taxon>Bacteria</taxon>
        <taxon>Pseudomonadati</taxon>
        <taxon>Pseudomonadota</taxon>
        <taxon>Gammaproteobacteria</taxon>
        <taxon>Candidatus Competibacteraceae</taxon>
        <taxon>Candidatus Competibacter</taxon>
    </lineage>
</organism>
<comment type="similarity">
    <text evidence="1">Belongs to the methyltransferase superfamily. L-isoaspartyl/D-aspartyl protein methyltransferase family.</text>
</comment>